<dbReference type="PANTHER" id="PTHR46038:SF43">
    <property type="entry name" value="NUCLEOTIDE-DIPHOSPHO-SUGAR TRANSFERASE DOMAIN-CONTAINING PROTEIN"/>
    <property type="match status" value="1"/>
</dbReference>
<sequence length="615" mass="71433">MVGQKEVTRILILFLGLTASCLVLYKTAYPLQRLNVNNLSSLNASPSSQLPNINSSEISQETAKPMISFKEILENASNENNTVIITTLNQAWAEPNSLFDLFLESFRIGQGTQQLLKHVVVVCLDRKAFERCSQLHTNCYQIETSETDFSGEKVYNTPDYLKMMWRRIELLTQVLEMGFNFIFTDADIMWLRDPFPRLYPDGDFQMACDRFFGDPFDSNNWVNGGFTYVRSNNRSVEFYKLWHKSRLDYPELHDQDKVSVFVGTCAEHDLECSYEVKFLDTGFAIGQKEIIRILILFLVLTASCLFLYKTAYPLQQLSFNNLTSLLASSSPETIKPDIALRKILENASNENNTVIITTLNQAWAEPKSIFDLFLESFRLGQGTQKLLKHVVVVCLDPKAFERCTQLHSNCYYLKTTNTDFSGDKAYNTPDYVNMMWRRIELLIQVLEMGFNFIFTDTDVMWLRDPFPRLYPDGDFQMACDKYFGNPTSFDNWANGGFVYVRSNNRSIEFYKFWYKSRQNYSWLHDQDVFNRIKNDPFISKIGVKIRFFDTVYICGFCEPSKDINLVCTMHGNCCLGLEKKIHDLNLILDDWRKYMSLSKHVQNTTWSAPLRCLEK</sequence>
<feature type="domain" description="Nucleotide-diphospho-sugar transferase" evidence="2">
    <location>
        <begin position="386"/>
        <end position="584"/>
    </location>
</feature>
<feature type="transmembrane region" description="Helical" evidence="1">
    <location>
        <begin position="6"/>
        <end position="25"/>
    </location>
</feature>
<gene>
    <name evidence="3" type="ORF">HID58_024286</name>
</gene>
<comment type="caution">
    <text evidence="3">The sequence shown here is derived from an EMBL/GenBank/DDBJ whole genome shotgun (WGS) entry which is preliminary data.</text>
</comment>
<name>A0ABQ8D4I9_BRANA</name>
<evidence type="ECO:0000313" key="4">
    <source>
        <dbReference type="Proteomes" id="UP000824890"/>
    </source>
</evidence>
<keyword evidence="1" id="KW-1133">Transmembrane helix</keyword>
<proteinExistence type="predicted"/>
<dbReference type="InterPro" id="IPR005069">
    <property type="entry name" value="Nucl-diP-sugar_transferase"/>
</dbReference>
<evidence type="ECO:0000256" key="1">
    <source>
        <dbReference type="SAM" id="Phobius"/>
    </source>
</evidence>
<feature type="domain" description="Nucleotide-diphospho-sugar transferase" evidence="2">
    <location>
        <begin position="115"/>
        <end position="282"/>
    </location>
</feature>
<protein>
    <recommendedName>
        <fullName evidence="2">Nucleotide-diphospho-sugar transferase domain-containing protein</fullName>
    </recommendedName>
</protein>
<reference evidence="3 4" key="1">
    <citation type="submission" date="2021-05" db="EMBL/GenBank/DDBJ databases">
        <title>Genome Assembly of Synthetic Allotetraploid Brassica napus Reveals Homoeologous Exchanges between Subgenomes.</title>
        <authorList>
            <person name="Davis J.T."/>
        </authorList>
    </citation>
    <scope>NUCLEOTIDE SEQUENCE [LARGE SCALE GENOMIC DNA]</scope>
    <source>
        <strain evidence="4">cv. Da-Ae</strain>
        <tissue evidence="3">Seedling</tissue>
    </source>
</reference>
<organism evidence="3 4">
    <name type="scientific">Brassica napus</name>
    <name type="common">Rape</name>
    <dbReference type="NCBI Taxonomy" id="3708"/>
    <lineage>
        <taxon>Eukaryota</taxon>
        <taxon>Viridiplantae</taxon>
        <taxon>Streptophyta</taxon>
        <taxon>Embryophyta</taxon>
        <taxon>Tracheophyta</taxon>
        <taxon>Spermatophyta</taxon>
        <taxon>Magnoliopsida</taxon>
        <taxon>eudicotyledons</taxon>
        <taxon>Gunneridae</taxon>
        <taxon>Pentapetalae</taxon>
        <taxon>rosids</taxon>
        <taxon>malvids</taxon>
        <taxon>Brassicales</taxon>
        <taxon>Brassicaceae</taxon>
        <taxon>Brassiceae</taxon>
        <taxon>Brassica</taxon>
    </lineage>
</organism>
<keyword evidence="4" id="KW-1185">Reference proteome</keyword>
<keyword evidence="1" id="KW-0812">Transmembrane</keyword>
<dbReference type="EMBL" id="JAGKQM010000006">
    <property type="protein sequence ID" value="KAH0924268.1"/>
    <property type="molecule type" value="Genomic_DNA"/>
</dbReference>
<dbReference type="PANTHER" id="PTHR46038">
    <property type="entry name" value="EXPRESSED PROTEIN-RELATED"/>
    <property type="match status" value="1"/>
</dbReference>
<evidence type="ECO:0000313" key="3">
    <source>
        <dbReference type="EMBL" id="KAH0924268.1"/>
    </source>
</evidence>
<keyword evidence="1" id="KW-0472">Membrane</keyword>
<dbReference type="Proteomes" id="UP000824890">
    <property type="component" value="Unassembled WGS sequence"/>
</dbReference>
<dbReference type="PROSITE" id="PS51257">
    <property type="entry name" value="PROKAR_LIPOPROTEIN"/>
    <property type="match status" value="1"/>
</dbReference>
<accession>A0ABQ8D4I9</accession>
<dbReference type="Pfam" id="PF03407">
    <property type="entry name" value="Nucleotid_trans"/>
    <property type="match status" value="2"/>
</dbReference>
<evidence type="ECO:0000259" key="2">
    <source>
        <dbReference type="Pfam" id="PF03407"/>
    </source>
</evidence>
<dbReference type="InterPro" id="IPR044821">
    <property type="entry name" value="At1g28695/At4g15970-like"/>
</dbReference>